<dbReference type="PANTHER" id="PTHR39081">
    <property type="entry name" value="MUT7-C DOMAIN-CONTAINING PROTEIN"/>
    <property type="match status" value="1"/>
</dbReference>
<evidence type="ECO:0000313" key="2">
    <source>
        <dbReference type="EMBL" id="HHP04386.1"/>
    </source>
</evidence>
<protein>
    <recommendedName>
        <fullName evidence="1">Mut7-C RNAse domain-containing protein</fullName>
    </recommendedName>
</protein>
<dbReference type="Pfam" id="PF01927">
    <property type="entry name" value="Mut7-C"/>
    <property type="match status" value="1"/>
</dbReference>
<feature type="domain" description="Mut7-C RNAse" evidence="1">
    <location>
        <begin position="11"/>
        <end position="154"/>
    </location>
</feature>
<gene>
    <name evidence="2" type="ORF">ENM88_01375</name>
</gene>
<organism evidence="2">
    <name type="scientific">Thermofilum pendens</name>
    <dbReference type="NCBI Taxonomy" id="2269"/>
    <lineage>
        <taxon>Archaea</taxon>
        <taxon>Thermoproteota</taxon>
        <taxon>Thermoprotei</taxon>
        <taxon>Thermofilales</taxon>
        <taxon>Thermofilaceae</taxon>
        <taxon>Thermofilum</taxon>
    </lineage>
</organism>
<dbReference type="AlphaFoldDB" id="A0A7J3X5E5"/>
<evidence type="ECO:0000259" key="1">
    <source>
        <dbReference type="Pfam" id="PF01927"/>
    </source>
</evidence>
<dbReference type="InterPro" id="IPR002782">
    <property type="entry name" value="Mut7-C_RNAse_dom"/>
</dbReference>
<sequence>MSSPVGYRVVVVDGMLGKLARWLRMLGVPALYRSSWDDEELLRVLAEPSSLLLTRDKDLARRAAKAGGCVLLLPQARVEDLLAIVLPALGVEARFDQERALCPLCGSPLRRVDPGEVAGRVPERVAGTYSEFYVCAECGQVYWKGSHMRQIESTLEKVRWIVHGKVVC</sequence>
<name>A0A7J3X5E5_THEPE</name>
<reference evidence="2" key="1">
    <citation type="journal article" date="2020" name="mSystems">
        <title>Genome- and Community-Level Interaction Insights into Carbon Utilization and Element Cycling Functions of Hydrothermarchaeota in Hydrothermal Sediment.</title>
        <authorList>
            <person name="Zhou Z."/>
            <person name="Liu Y."/>
            <person name="Xu W."/>
            <person name="Pan J."/>
            <person name="Luo Z.H."/>
            <person name="Li M."/>
        </authorList>
    </citation>
    <scope>NUCLEOTIDE SEQUENCE [LARGE SCALE GENOMIC DNA]</scope>
    <source>
        <strain evidence="2">SpSt-1125</strain>
    </source>
</reference>
<accession>A0A7J3X5E5</accession>
<proteinExistence type="predicted"/>
<dbReference type="PANTHER" id="PTHR39081:SF1">
    <property type="entry name" value="MUT7-C RNASE DOMAIN-CONTAINING PROTEIN"/>
    <property type="match status" value="1"/>
</dbReference>
<dbReference type="EMBL" id="DRZM01000046">
    <property type="protein sequence ID" value="HHP04386.1"/>
    <property type="molecule type" value="Genomic_DNA"/>
</dbReference>
<comment type="caution">
    <text evidence="2">The sequence shown here is derived from an EMBL/GenBank/DDBJ whole genome shotgun (WGS) entry which is preliminary data.</text>
</comment>